<dbReference type="InterPro" id="IPR052517">
    <property type="entry name" value="GlcG_carb_metab_protein"/>
</dbReference>
<comment type="caution">
    <text evidence="1">The sequence shown here is derived from an EMBL/GenBank/DDBJ whole genome shotgun (WGS) entry which is preliminary data.</text>
</comment>
<dbReference type="Gene3D" id="3.30.450.150">
    <property type="entry name" value="Haem-degrading domain"/>
    <property type="match status" value="1"/>
</dbReference>
<name>A0ABW8NNJ4_9GAMM</name>
<dbReference type="InterPro" id="IPR005624">
    <property type="entry name" value="PduO/GlcC-like"/>
</dbReference>
<gene>
    <name evidence="1" type="ORF">WG929_17115</name>
</gene>
<evidence type="ECO:0000313" key="2">
    <source>
        <dbReference type="Proteomes" id="UP001620597"/>
    </source>
</evidence>
<evidence type="ECO:0000313" key="1">
    <source>
        <dbReference type="EMBL" id="MFK4754135.1"/>
    </source>
</evidence>
<accession>A0ABW8NNJ4</accession>
<reference evidence="1 2" key="1">
    <citation type="submission" date="2024-03" db="EMBL/GenBank/DDBJ databases">
        <title>High-quality draft genome sequence of Oceanobacter sp. wDCs-4.</title>
        <authorList>
            <person name="Dong C."/>
        </authorList>
    </citation>
    <scope>NUCLEOTIDE SEQUENCE [LARGE SCALE GENOMIC DNA]</scope>
    <source>
        <strain evidence="2">wDCs-4</strain>
    </source>
</reference>
<dbReference type="InterPro" id="IPR038084">
    <property type="entry name" value="PduO/GlcC-like_sf"/>
</dbReference>
<protein>
    <submittedName>
        <fullName evidence="1">Heme-binding protein</fullName>
    </submittedName>
</protein>
<dbReference type="Pfam" id="PF03928">
    <property type="entry name" value="HbpS-like"/>
    <property type="match status" value="1"/>
</dbReference>
<dbReference type="SUPFAM" id="SSF143744">
    <property type="entry name" value="GlcG-like"/>
    <property type="match status" value="1"/>
</dbReference>
<dbReference type="Proteomes" id="UP001620597">
    <property type="component" value="Unassembled WGS sequence"/>
</dbReference>
<dbReference type="PANTHER" id="PTHR34309:SF1">
    <property type="entry name" value="PROTEIN GLCG"/>
    <property type="match status" value="1"/>
</dbReference>
<dbReference type="PANTHER" id="PTHR34309">
    <property type="entry name" value="SLR1406 PROTEIN"/>
    <property type="match status" value="1"/>
</dbReference>
<organism evidence="1 2">
    <name type="scientific">Oceanobacter antarcticus</name>
    <dbReference type="NCBI Taxonomy" id="3133425"/>
    <lineage>
        <taxon>Bacteria</taxon>
        <taxon>Pseudomonadati</taxon>
        <taxon>Pseudomonadota</taxon>
        <taxon>Gammaproteobacteria</taxon>
        <taxon>Oceanospirillales</taxon>
        <taxon>Oceanospirillaceae</taxon>
        <taxon>Oceanobacter</taxon>
    </lineage>
</organism>
<dbReference type="RefSeq" id="WP_369855729.1">
    <property type="nucleotide sequence ID" value="NZ_JBBKTX010000025.1"/>
</dbReference>
<keyword evidence="2" id="KW-1185">Reference proteome</keyword>
<sequence length="139" mass="14527">MNPINCKQAREILDRAVEKAESMDLRICVAVADSGANIVGFLRMDRAFLGSADVSQRKAKTAVLFQCPTDVFGTVIEQEKLIGMDQVGGGLMAFGGGLPMMINGELIGAVGVSGATAAQDKEVAAYAMAAVMELADSAR</sequence>
<proteinExistence type="predicted"/>
<dbReference type="EMBL" id="JBBKTX010000025">
    <property type="protein sequence ID" value="MFK4754135.1"/>
    <property type="molecule type" value="Genomic_DNA"/>
</dbReference>